<dbReference type="InterPro" id="IPR050204">
    <property type="entry name" value="AraC_XylS_family_regulators"/>
</dbReference>
<keyword evidence="3" id="KW-0804">Transcription</keyword>
<accession>A0A5S4V585</accession>
<dbReference type="SUPFAM" id="SSF46689">
    <property type="entry name" value="Homeodomain-like"/>
    <property type="match status" value="2"/>
</dbReference>
<keyword evidence="6" id="KW-1185">Reference proteome</keyword>
<dbReference type="AlphaFoldDB" id="A0A5S4V585"/>
<dbReference type="PROSITE" id="PS01124">
    <property type="entry name" value="HTH_ARAC_FAMILY_2"/>
    <property type="match status" value="1"/>
</dbReference>
<dbReference type="Proteomes" id="UP000325243">
    <property type="component" value="Unassembled WGS sequence"/>
</dbReference>
<dbReference type="InterPro" id="IPR009057">
    <property type="entry name" value="Homeodomain-like_sf"/>
</dbReference>
<name>A0A5S4V585_9MICO</name>
<evidence type="ECO:0000259" key="4">
    <source>
        <dbReference type="PROSITE" id="PS01124"/>
    </source>
</evidence>
<reference evidence="5 6" key="1">
    <citation type="submission" date="2019-08" db="EMBL/GenBank/DDBJ databases">
        <authorList>
            <person name="Hu J."/>
        </authorList>
    </citation>
    <scope>NUCLEOTIDE SEQUENCE [LARGE SCALE GENOMIC DNA]</scope>
    <source>
        <strain evidence="5 6">NEAU-184</strain>
    </source>
</reference>
<evidence type="ECO:0000256" key="1">
    <source>
        <dbReference type="ARBA" id="ARBA00023015"/>
    </source>
</evidence>
<gene>
    <name evidence="5" type="ORF">FYC51_11195</name>
</gene>
<dbReference type="Gene3D" id="1.10.10.60">
    <property type="entry name" value="Homeodomain-like"/>
    <property type="match status" value="1"/>
</dbReference>
<protein>
    <submittedName>
        <fullName evidence="5">Helix-turn-helix transcriptional regulator</fullName>
    </submittedName>
</protein>
<organism evidence="5 6">
    <name type="scientific">Agromyces mariniharenae</name>
    <dbReference type="NCBI Taxonomy" id="2604423"/>
    <lineage>
        <taxon>Bacteria</taxon>
        <taxon>Bacillati</taxon>
        <taxon>Actinomycetota</taxon>
        <taxon>Actinomycetes</taxon>
        <taxon>Micrococcales</taxon>
        <taxon>Microbacteriaceae</taxon>
        <taxon>Agromyces</taxon>
    </lineage>
</organism>
<dbReference type="GO" id="GO:0003700">
    <property type="term" value="F:DNA-binding transcription factor activity"/>
    <property type="evidence" value="ECO:0007669"/>
    <property type="project" value="InterPro"/>
</dbReference>
<dbReference type="InterPro" id="IPR018060">
    <property type="entry name" value="HTH_AraC"/>
</dbReference>
<dbReference type="SMART" id="SM00342">
    <property type="entry name" value="HTH_ARAC"/>
    <property type="match status" value="1"/>
</dbReference>
<dbReference type="GO" id="GO:0043565">
    <property type="term" value="F:sequence-specific DNA binding"/>
    <property type="evidence" value="ECO:0007669"/>
    <property type="project" value="InterPro"/>
</dbReference>
<evidence type="ECO:0000256" key="2">
    <source>
        <dbReference type="ARBA" id="ARBA00023125"/>
    </source>
</evidence>
<sequence length="323" mass="35218">MGGPDPRGAGMSGVTRTAVVIHDLDSAERELGAHFPDVRLGRVEREGFRSTFATTAGDRFTVMEYSFEGSGAATSGSEDLVVVMSRGRGYQLAHGRQAVDTSRPFLVPSEGLAGRWDAFDAKLVRLDLGAVERIAQSAAGDPSFRLVRRGTAPVSPERARHWSLALGAFERMLAEAPEAFDSPIFAEGMFHQLATAFLHAFDTSWIDVTERAPAHPAPSAVVRRAVDYMHEHAGEAITVQQVADAAFISARGLHYAFTRDLGRSPSEVLRRIRLERARAELAASDGHLTVAAVARRWGFANPSRFAQAYHRAFGEHPAETLRR</sequence>
<keyword evidence="1" id="KW-0805">Transcription regulation</keyword>
<proteinExistence type="predicted"/>
<dbReference type="PANTHER" id="PTHR46796">
    <property type="entry name" value="HTH-TYPE TRANSCRIPTIONAL ACTIVATOR RHAS-RELATED"/>
    <property type="match status" value="1"/>
</dbReference>
<feature type="domain" description="HTH araC/xylS-type" evidence="4">
    <location>
        <begin position="223"/>
        <end position="323"/>
    </location>
</feature>
<dbReference type="Pfam" id="PF12833">
    <property type="entry name" value="HTH_18"/>
    <property type="match status" value="1"/>
</dbReference>
<evidence type="ECO:0000313" key="6">
    <source>
        <dbReference type="Proteomes" id="UP000325243"/>
    </source>
</evidence>
<keyword evidence="2" id="KW-0238">DNA-binding</keyword>
<dbReference type="PANTHER" id="PTHR46796:SF12">
    <property type="entry name" value="HTH-TYPE DNA-BINDING TRANSCRIPTIONAL ACTIVATOR EUTR"/>
    <property type="match status" value="1"/>
</dbReference>
<dbReference type="EMBL" id="VSSB01000001">
    <property type="protein sequence ID" value="TYL54142.1"/>
    <property type="molecule type" value="Genomic_DNA"/>
</dbReference>
<evidence type="ECO:0000256" key="3">
    <source>
        <dbReference type="ARBA" id="ARBA00023163"/>
    </source>
</evidence>
<comment type="caution">
    <text evidence="5">The sequence shown here is derived from an EMBL/GenBank/DDBJ whole genome shotgun (WGS) entry which is preliminary data.</text>
</comment>
<evidence type="ECO:0000313" key="5">
    <source>
        <dbReference type="EMBL" id="TYL54142.1"/>
    </source>
</evidence>